<dbReference type="Gene3D" id="3.40.50.720">
    <property type="entry name" value="NAD(P)-binding Rossmann-like Domain"/>
    <property type="match status" value="1"/>
</dbReference>
<feature type="domain" description="1-deoxy-D-xylulose 5-phosphate reductoisomerase C-terminal" evidence="11">
    <location>
        <begin position="144"/>
        <end position="227"/>
    </location>
</feature>
<dbReference type="PANTHER" id="PTHR30525">
    <property type="entry name" value="1-DEOXY-D-XYLULOSE 5-PHOSPHATE REDUCTOISOMERASE"/>
    <property type="match status" value="1"/>
</dbReference>
<protein>
    <recommendedName>
        <fullName evidence="9">1-deoxy-D-xylulose 5-phosphate reductoisomerase</fullName>
        <shortName evidence="9">DXP reductoisomerase</shortName>
        <ecNumber evidence="9">1.1.1.267</ecNumber>
    </recommendedName>
    <alternativeName>
        <fullName evidence="9">1-deoxyxylulose-5-phosphate reductoisomerase</fullName>
    </alternativeName>
    <alternativeName>
        <fullName evidence="9">2-C-methyl-D-erythritol 4-phosphate synthase</fullName>
    </alternativeName>
</protein>
<sequence>MKKISILGSTGSIGKSSLEVIKNNLDKFKVVGLAANNDISTIESQVREFSPKIVSVGDKQLAEKLKINLNNSNVKVVYGEEGLIEVATYSEADQVLVSVSGAAGIKPTIEAIKSNKSIALANKETLVAAGHLVMDLVKSHKSTIIPVDSEHSAIFQCLNGENPLSMSKLIITASGGAFREKSREEMEKLKAREALKHPNWSMGNKLTIDSATMLNKGFEVIEAKWLFDVDFNDIEILIHKESIVHSMVQFQDGSVIAQLGIPDMKLPIQYAFSYPSRINKSYTTLSLSDIKSLSFEKPDLIRFPCLDYALNAAKEGGTLPAVLNASSEIANELYLKDKITFLEIERIIYEALNAHSLTNNPNLDEIVEADNWARRYSLNLYKSIIATS</sequence>
<feature type="domain" description="1-deoxy-D-xylulose 5-phosphate reductoisomerase N-terminal" evidence="10">
    <location>
        <begin position="4"/>
        <end position="130"/>
    </location>
</feature>
<feature type="binding site" evidence="9">
    <location>
        <position position="219"/>
    </location>
    <ligand>
        <name>Mn(2+)</name>
        <dbReference type="ChEBI" id="CHEBI:29035"/>
    </ligand>
</feature>
<feature type="binding site" evidence="9">
    <location>
        <position position="13"/>
    </location>
    <ligand>
        <name>NADPH</name>
        <dbReference type="ChEBI" id="CHEBI:57783"/>
    </ligand>
</feature>
<organism evidence="13 14">
    <name type="scientific">Priestia megaterium (strain ATCC 12872 / QMB1551)</name>
    <name type="common">Bacillus megaterium</name>
    <dbReference type="NCBI Taxonomy" id="545693"/>
    <lineage>
        <taxon>Bacteria</taxon>
        <taxon>Bacillati</taxon>
        <taxon>Bacillota</taxon>
        <taxon>Bacilli</taxon>
        <taxon>Bacillales</taxon>
        <taxon>Bacillaceae</taxon>
        <taxon>Priestia</taxon>
    </lineage>
</organism>
<evidence type="ECO:0000256" key="3">
    <source>
        <dbReference type="ARBA" id="ARBA00022723"/>
    </source>
</evidence>
<dbReference type="InterPro" id="IPR003821">
    <property type="entry name" value="DXP_reductoisomerase"/>
</dbReference>
<feature type="binding site" evidence="9">
    <location>
        <position position="219"/>
    </location>
    <ligand>
        <name>1-deoxy-D-xylulose 5-phosphate</name>
        <dbReference type="ChEBI" id="CHEBI:57792"/>
    </ligand>
</feature>
<evidence type="ECO:0000256" key="7">
    <source>
        <dbReference type="ARBA" id="ARBA00023229"/>
    </source>
</evidence>
<proteinExistence type="inferred from homology"/>
<accession>D5E4H3</accession>
<evidence type="ECO:0000256" key="6">
    <source>
        <dbReference type="ARBA" id="ARBA00023211"/>
    </source>
</evidence>
<evidence type="ECO:0000259" key="11">
    <source>
        <dbReference type="Pfam" id="PF08436"/>
    </source>
</evidence>
<dbReference type="RefSeq" id="WP_013060085.1">
    <property type="nucleotide sequence ID" value="NC_014023.1"/>
</dbReference>
<feature type="binding site" evidence="9">
    <location>
        <position position="148"/>
    </location>
    <ligand>
        <name>Mn(2+)</name>
        <dbReference type="ChEBI" id="CHEBI:29035"/>
    </ligand>
</feature>
<keyword evidence="6 9" id="KW-0464">Manganese</keyword>
<evidence type="ECO:0000256" key="1">
    <source>
        <dbReference type="ARBA" id="ARBA00005094"/>
    </source>
</evidence>
<feature type="binding site" evidence="9">
    <location>
        <position position="122"/>
    </location>
    <ligand>
        <name>NADPH</name>
        <dbReference type="ChEBI" id="CHEBI:57783"/>
    </ligand>
</feature>
<keyword evidence="5 9" id="KW-0560">Oxidoreductase</keyword>
<evidence type="ECO:0000256" key="4">
    <source>
        <dbReference type="ARBA" id="ARBA00022857"/>
    </source>
</evidence>
<dbReference type="InterPro" id="IPR013512">
    <property type="entry name" value="DXP_reductoisomerase_N"/>
</dbReference>
<evidence type="ECO:0000313" key="14">
    <source>
        <dbReference type="Proteomes" id="UP000000935"/>
    </source>
</evidence>
<comment type="function">
    <text evidence="9">Catalyzes the NADPH-dependent rearrangement and reduction of 1-deoxy-D-xylulose-5-phosphate (DXP) to 2-C-methyl-D-erythritol 4-phosphate (MEP).</text>
</comment>
<dbReference type="GO" id="GO:0016853">
    <property type="term" value="F:isomerase activity"/>
    <property type="evidence" value="ECO:0007669"/>
    <property type="project" value="UniProtKB-KW"/>
</dbReference>
<dbReference type="EMBL" id="CP001990">
    <property type="protein sequence ID" value="ADE72698.1"/>
    <property type="molecule type" value="Genomic_DNA"/>
</dbReference>
<comment type="pathway">
    <text evidence="1 9">Isoprenoid biosynthesis; isopentenyl diphosphate biosynthesis via DXP pathway; isopentenyl diphosphate from 1-deoxy-D-xylulose 5-phosphate: step 1/6.</text>
</comment>
<name>D5E4H3_PRIM1</name>
<dbReference type="HAMAP" id="MF_00183">
    <property type="entry name" value="DXP_reductoisom"/>
    <property type="match status" value="1"/>
</dbReference>
<evidence type="ECO:0000259" key="12">
    <source>
        <dbReference type="Pfam" id="PF13288"/>
    </source>
</evidence>
<dbReference type="GO" id="GO:0030604">
    <property type="term" value="F:1-deoxy-D-xylulose-5-phosphate reductoisomerase activity"/>
    <property type="evidence" value="ECO:0007669"/>
    <property type="project" value="UniProtKB-UniRule"/>
</dbReference>
<comment type="cofactor">
    <cofactor evidence="9">
        <name>Mg(2+)</name>
        <dbReference type="ChEBI" id="CHEBI:18420"/>
    </cofactor>
    <cofactor evidence="9">
        <name>Mn(2+)</name>
        <dbReference type="ChEBI" id="CHEBI:29035"/>
    </cofactor>
</comment>
<dbReference type="EC" id="1.1.1.267" evidence="9"/>
<keyword evidence="7 9" id="KW-0414">Isoprene biosynthesis</keyword>
<comment type="similarity">
    <text evidence="2 9">Belongs to the DXR family.</text>
</comment>
<evidence type="ECO:0000256" key="2">
    <source>
        <dbReference type="ARBA" id="ARBA00006825"/>
    </source>
</evidence>
<keyword evidence="4 9" id="KW-0521">NADP</keyword>
<dbReference type="NCBIfam" id="NF009114">
    <property type="entry name" value="PRK12464.1"/>
    <property type="match status" value="1"/>
</dbReference>
<dbReference type="SUPFAM" id="SSF55347">
    <property type="entry name" value="Glyceraldehyde-3-phosphate dehydrogenase-like, C-terminal domain"/>
    <property type="match status" value="1"/>
</dbReference>
<keyword evidence="3 9" id="KW-0479">Metal-binding</keyword>
<reference evidence="13 14" key="1">
    <citation type="journal article" date="2011" name="J. Bacteriol.">
        <title>Genome sequences of the biotechnologically important Bacillus megaterium strains QM B1551 and DSM319.</title>
        <authorList>
            <person name="Eppinger M."/>
            <person name="Bunk B."/>
            <person name="Johns M.A."/>
            <person name="Edirisinghe J.N."/>
            <person name="Kutumbaka K.K."/>
            <person name="Koenig S.S."/>
            <person name="Huot Creasy H."/>
            <person name="Rosovitz M.J."/>
            <person name="Riley D.R."/>
            <person name="Daugherty S."/>
            <person name="Martin M."/>
            <person name="Elbourne L.D."/>
            <person name="Paulsen I."/>
            <person name="Biedendieck R."/>
            <person name="Braun C."/>
            <person name="Grayburn S."/>
            <person name="Dhingra S."/>
            <person name="Lukyanchuk V."/>
            <person name="Ball B."/>
            <person name="Ul-Qamar R."/>
            <person name="Seibel J."/>
            <person name="Bremer E."/>
            <person name="Jahn D."/>
            <person name="Ravel J."/>
            <person name="Vary P.S."/>
        </authorList>
    </citation>
    <scope>NUCLEOTIDE SEQUENCE [LARGE SCALE GENOMIC DNA]</scope>
    <source>
        <strain evidence="14">ATCC 12872 / QMB1551</strain>
        <plasmid evidence="13">pBM700</plasmid>
    </source>
</reference>
<dbReference type="KEGG" id="bmq:BMQ_pBM70158"/>
<keyword evidence="9" id="KW-0460">Magnesium</keyword>
<dbReference type="InterPro" id="IPR036291">
    <property type="entry name" value="NAD(P)-bd_dom_sf"/>
</dbReference>
<feature type="binding site" evidence="9">
    <location>
        <position position="210"/>
    </location>
    <ligand>
        <name>1-deoxy-D-xylulose 5-phosphate</name>
        <dbReference type="ChEBI" id="CHEBI:57792"/>
    </ligand>
</feature>
<dbReference type="Pfam" id="PF13288">
    <property type="entry name" value="DXPR_C"/>
    <property type="match status" value="1"/>
</dbReference>
<evidence type="ECO:0000256" key="5">
    <source>
        <dbReference type="ARBA" id="ARBA00023002"/>
    </source>
</evidence>
<dbReference type="InterPro" id="IPR026877">
    <property type="entry name" value="DXPR_C"/>
</dbReference>
<comment type="caution">
    <text evidence="9">Lacks conserved residue(s) required for the propagation of feature annotation.</text>
</comment>
<dbReference type="GO" id="GO:0030145">
    <property type="term" value="F:manganese ion binding"/>
    <property type="evidence" value="ECO:0007669"/>
    <property type="project" value="TreeGrafter"/>
</dbReference>
<gene>
    <name evidence="9 13" type="primary">dxr</name>
    <name evidence="13" type="ordered locus">BMQ_pBM70158</name>
</gene>
<dbReference type="UniPathway" id="UPA00056">
    <property type="reaction ID" value="UER00092"/>
</dbReference>
<dbReference type="SUPFAM" id="SSF51735">
    <property type="entry name" value="NAD(P)-binding Rossmann-fold domains"/>
    <property type="match status" value="1"/>
</dbReference>
<feature type="binding site" evidence="9">
    <location>
        <position position="123"/>
    </location>
    <ligand>
        <name>1-deoxy-D-xylulose 5-phosphate</name>
        <dbReference type="ChEBI" id="CHEBI:57792"/>
    </ligand>
</feature>
<feature type="binding site" evidence="9">
    <location>
        <position position="203"/>
    </location>
    <ligand>
        <name>NADPH</name>
        <dbReference type="ChEBI" id="CHEBI:57783"/>
    </ligand>
</feature>
<feature type="binding site" evidence="9">
    <location>
        <position position="10"/>
    </location>
    <ligand>
        <name>NADPH</name>
        <dbReference type="ChEBI" id="CHEBI:57783"/>
    </ligand>
</feature>
<feature type="binding site" evidence="9">
    <location>
        <position position="12"/>
    </location>
    <ligand>
        <name>NADPH</name>
        <dbReference type="ChEBI" id="CHEBI:57783"/>
    </ligand>
</feature>
<dbReference type="HOGENOM" id="CLU_035714_4_0_9"/>
<evidence type="ECO:0000256" key="9">
    <source>
        <dbReference type="HAMAP-Rule" id="MF_00183"/>
    </source>
</evidence>
<dbReference type="GO" id="GO:0070402">
    <property type="term" value="F:NADPH binding"/>
    <property type="evidence" value="ECO:0007669"/>
    <property type="project" value="InterPro"/>
</dbReference>
<evidence type="ECO:0000256" key="8">
    <source>
        <dbReference type="ARBA" id="ARBA00048543"/>
    </source>
</evidence>
<dbReference type="Gene3D" id="1.10.1740.10">
    <property type="match status" value="1"/>
</dbReference>
<dbReference type="GO" id="GO:0051484">
    <property type="term" value="P:isopentenyl diphosphate biosynthetic process, methylerythritol 4-phosphate pathway involved in terpenoid biosynthetic process"/>
    <property type="evidence" value="ECO:0007669"/>
    <property type="project" value="UniProtKB-ARBA"/>
</dbReference>
<feature type="binding site" evidence="9">
    <location>
        <position position="124"/>
    </location>
    <ligand>
        <name>NADPH</name>
        <dbReference type="ChEBI" id="CHEBI:57783"/>
    </ligand>
</feature>
<evidence type="ECO:0000259" key="10">
    <source>
        <dbReference type="Pfam" id="PF02670"/>
    </source>
</evidence>
<dbReference type="FunFam" id="3.40.50.720:FF:000045">
    <property type="entry name" value="1-deoxy-D-xylulose 5-phosphate reductoisomerase"/>
    <property type="match status" value="1"/>
</dbReference>
<feature type="domain" description="DXP reductoisomerase C-terminal" evidence="12">
    <location>
        <begin position="259"/>
        <end position="376"/>
    </location>
</feature>
<evidence type="ECO:0000313" key="13">
    <source>
        <dbReference type="EMBL" id="ADE72698.1"/>
    </source>
</evidence>
<dbReference type="Pfam" id="PF02670">
    <property type="entry name" value="DXP_reductoisom"/>
    <property type="match status" value="1"/>
</dbReference>
<feature type="binding site" evidence="9">
    <location>
        <position position="216"/>
    </location>
    <ligand>
        <name>1-deoxy-D-xylulose 5-phosphate</name>
        <dbReference type="ChEBI" id="CHEBI:57792"/>
    </ligand>
</feature>
<dbReference type="PIRSF" id="PIRSF006205">
    <property type="entry name" value="Dxp_reductismrs"/>
    <property type="match status" value="1"/>
</dbReference>
<feature type="binding site" evidence="9">
    <location>
        <position position="215"/>
    </location>
    <ligand>
        <name>1-deoxy-D-xylulose 5-phosphate</name>
        <dbReference type="ChEBI" id="CHEBI:57792"/>
    </ligand>
</feature>
<keyword evidence="14" id="KW-1185">Reference proteome</keyword>
<comment type="catalytic activity">
    <reaction evidence="8">
        <text>2-C-methyl-D-erythritol 4-phosphate + NADP(+) = 1-deoxy-D-xylulose 5-phosphate + NADPH + H(+)</text>
        <dbReference type="Rhea" id="RHEA:13717"/>
        <dbReference type="ChEBI" id="CHEBI:15378"/>
        <dbReference type="ChEBI" id="CHEBI:57783"/>
        <dbReference type="ChEBI" id="CHEBI:57792"/>
        <dbReference type="ChEBI" id="CHEBI:58262"/>
        <dbReference type="ChEBI" id="CHEBI:58349"/>
        <dbReference type="EC" id="1.1.1.267"/>
    </reaction>
    <physiologicalReaction direction="right-to-left" evidence="8">
        <dbReference type="Rhea" id="RHEA:13719"/>
    </physiologicalReaction>
</comment>
<dbReference type="NCBIfam" id="TIGR00243">
    <property type="entry name" value="Dxr"/>
    <property type="match status" value="1"/>
</dbReference>
<dbReference type="Pfam" id="PF08436">
    <property type="entry name" value="DXP_redisom_C"/>
    <property type="match status" value="1"/>
</dbReference>
<geneLocation type="plasmid" evidence="13 14">
    <name>pBM700</name>
</geneLocation>
<feature type="binding site" evidence="9">
    <location>
        <position position="197"/>
    </location>
    <ligand>
        <name>1-deoxy-D-xylulose 5-phosphate</name>
        <dbReference type="ChEBI" id="CHEBI:57792"/>
    </ligand>
</feature>
<feature type="binding site" evidence="9">
    <location>
        <position position="174"/>
    </location>
    <ligand>
        <name>1-deoxy-D-xylulose 5-phosphate</name>
        <dbReference type="ChEBI" id="CHEBI:57792"/>
    </ligand>
</feature>
<feature type="binding site" evidence="9">
    <location>
        <position position="150"/>
    </location>
    <ligand>
        <name>1-deoxy-D-xylulose 5-phosphate</name>
        <dbReference type="ChEBI" id="CHEBI:57792"/>
    </ligand>
</feature>
<feature type="binding site" evidence="9">
    <location>
        <position position="150"/>
    </location>
    <ligand>
        <name>Mn(2+)</name>
        <dbReference type="ChEBI" id="CHEBI:29035"/>
    </ligand>
</feature>
<keyword evidence="13" id="KW-0413">Isomerase</keyword>
<dbReference type="InterPro" id="IPR036169">
    <property type="entry name" value="DXPR_C_sf"/>
</dbReference>
<dbReference type="AlphaFoldDB" id="D5E4H3"/>
<feature type="binding site" evidence="9">
    <location>
        <position position="149"/>
    </location>
    <ligand>
        <name>1-deoxy-D-xylulose 5-phosphate</name>
        <dbReference type="ChEBI" id="CHEBI:57792"/>
    </ligand>
</feature>
<dbReference type="InterPro" id="IPR013644">
    <property type="entry name" value="DXP_reductoisomerase_C"/>
</dbReference>
<dbReference type="Proteomes" id="UP000000935">
    <property type="component" value="Plasmid pBM700"/>
</dbReference>
<keyword evidence="13" id="KW-0614">Plasmid</keyword>
<dbReference type="SUPFAM" id="SSF69055">
    <property type="entry name" value="1-deoxy-D-xylulose-5-phosphate reductoisomerase, C-terminal domain"/>
    <property type="match status" value="1"/>
</dbReference>
<feature type="binding site" evidence="9">
    <location>
        <position position="11"/>
    </location>
    <ligand>
        <name>NADPH</name>
        <dbReference type="ChEBI" id="CHEBI:57783"/>
    </ligand>
</feature>
<dbReference type="PANTHER" id="PTHR30525:SF0">
    <property type="entry name" value="1-DEOXY-D-XYLULOSE 5-PHOSPHATE REDUCTOISOMERASE, CHLOROPLASTIC"/>
    <property type="match status" value="1"/>
</dbReference>